<organism evidence="1 2">
    <name type="scientific">Hibiscus sabdariffa</name>
    <name type="common">roselle</name>
    <dbReference type="NCBI Taxonomy" id="183260"/>
    <lineage>
        <taxon>Eukaryota</taxon>
        <taxon>Viridiplantae</taxon>
        <taxon>Streptophyta</taxon>
        <taxon>Embryophyta</taxon>
        <taxon>Tracheophyta</taxon>
        <taxon>Spermatophyta</taxon>
        <taxon>Magnoliopsida</taxon>
        <taxon>eudicotyledons</taxon>
        <taxon>Gunneridae</taxon>
        <taxon>Pentapetalae</taxon>
        <taxon>rosids</taxon>
        <taxon>malvids</taxon>
        <taxon>Malvales</taxon>
        <taxon>Malvaceae</taxon>
        <taxon>Malvoideae</taxon>
        <taxon>Hibiscus</taxon>
    </lineage>
</organism>
<keyword evidence="2" id="KW-1185">Reference proteome</keyword>
<gene>
    <name evidence="1" type="ORF">V6N12_054360</name>
</gene>
<accession>A0ABR2D075</accession>
<comment type="caution">
    <text evidence="1">The sequence shown here is derived from an EMBL/GenBank/DDBJ whole genome shotgun (WGS) entry which is preliminary data.</text>
</comment>
<evidence type="ECO:0000313" key="1">
    <source>
        <dbReference type="EMBL" id="KAK8527135.1"/>
    </source>
</evidence>
<evidence type="ECO:0008006" key="3">
    <source>
        <dbReference type="Google" id="ProtNLM"/>
    </source>
</evidence>
<dbReference type="Proteomes" id="UP001472677">
    <property type="component" value="Unassembled WGS sequence"/>
</dbReference>
<protein>
    <recommendedName>
        <fullName evidence="3">Secreted protein</fullName>
    </recommendedName>
</protein>
<reference evidence="1 2" key="1">
    <citation type="journal article" date="2024" name="G3 (Bethesda)">
        <title>Genome assembly of Hibiscus sabdariffa L. provides insights into metabolisms of medicinal natural products.</title>
        <authorList>
            <person name="Kim T."/>
        </authorList>
    </citation>
    <scope>NUCLEOTIDE SEQUENCE [LARGE SCALE GENOMIC DNA]</scope>
    <source>
        <strain evidence="1">TK-2024</strain>
        <tissue evidence="1">Old leaves</tissue>
    </source>
</reference>
<proteinExistence type="predicted"/>
<name>A0ABR2D075_9ROSI</name>
<evidence type="ECO:0000313" key="2">
    <source>
        <dbReference type="Proteomes" id="UP001472677"/>
    </source>
</evidence>
<dbReference type="EMBL" id="JBBPBM010000038">
    <property type="protein sequence ID" value="KAK8527135.1"/>
    <property type="molecule type" value="Genomic_DNA"/>
</dbReference>
<sequence>MTIQVWWRLYWLIEGILSEILLSDLLLFESQTEYQNSYFGRGIKRRIHRVRLIDLLFMPSNSSGKWLGDL</sequence>